<reference evidence="1" key="1">
    <citation type="submission" date="2014-11" db="EMBL/GenBank/DDBJ databases">
        <authorList>
            <person name="Amaro Gonzalez C."/>
        </authorList>
    </citation>
    <scope>NUCLEOTIDE SEQUENCE</scope>
</reference>
<proteinExistence type="predicted"/>
<name>A0A0E9PEL2_ANGAN</name>
<organism evidence="1">
    <name type="scientific">Anguilla anguilla</name>
    <name type="common">European freshwater eel</name>
    <name type="synonym">Muraena anguilla</name>
    <dbReference type="NCBI Taxonomy" id="7936"/>
    <lineage>
        <taxon>Eukaryota</taxon>
        <taxon>Metazoa</taxon>
        <taxon>Chordata</taxon>
        <taxon>Craniata</taxon>
        <taxon>Vertebrata</taxon>
        <taxon>Euteleostomi</taxon>
        <taxon>Actinopterygii</taxon>
        <taxon>Neopterygii</taxon>
        <taxon>Teleostei</taxon>
        <taxon>Anguilliformes</taxon>
        <taxon>Anguillidae</taxon>
        <taxon>Anguilla</taxon>
    </lineage>
</organism>
<dbReference type="EMBL" id="GBXM01105618">
    <property type="protein sequence ID" value="JAH02959.1"/>
    <property type="molecule type" value="Transcribed_RNA"/>
</dbReference>
<sequence>MTERTKQCREESVLSLNYSHHNYYKRHPEQGITKANFVPLVFLSKFQQNNLLNILIKKAIHKIQSHTKFNFEKKA</sequence>
<dbReference type="AlphaFoldDB" id="A0A0E9PEL2"/>
<protein>
    <submittedName>
        <fullName evidence="1">Uncharacterized protein</fullName>
    </submittedName>
</protein>
<reference evidence="1" key="2">
    <citation type="journal article" date="2015" name="Fish Shellfish Immunol.">
        <title>Early steps in the European eel (Anguilla anguilla)-Vibrio vulnificus interaction in the gills: Role of the RtxA13 toxin.</title>
        <authorList>
            <person name="Callol A."/>
            <person name="Pajuelo D."/>
            <person name="Ebbesson L."/>
            <person name="Teles M."/>
            <person name="MacKenzie S."/>
            <person name="Amaro C."/>
        </authorList>
    </citation>
    <scope>NUCLEOTIDE SEQUENCE</scope>
</reference>
<accession>A0A0E9PEL2</accession>
<evidence type="ECO:0000313" key="1">
    <source>
        <dbReference type="EMBL" id="JAH02959.1"/>
    </source>
</evidence>